<accession>A0A2W5WMK9</accession>
<evidence type="ECO:0000259" key="1">
    <source>
        <dbReference type="Pfam" id="PF11706"/>
    </source>
</evidence>
<dbReference type="InterPro" id="IPR021005">
    <property type="entry name" value="Znf_CGNR"/>
</dbReference>
<keyword evidence="3" id="KW-1185">Reference proteome</keyword>
<feature type="domain" description="Zinc finger CGNR" evidence="1">
    <location>
        <begin position="20"/>
        <end position="59"/>
    </location>
</feature>
<dbReference type="AlphaFoldDB" id="A0A2W5WMK9"/>
<reference evidence="2 3" key="1">
    <citation type="submission" date="2018-06" db="EMBL/GenBank/DDBJ databases">
        <title>Whole genome sequencing of a novel hydrocarbon degrading bacterial strain, PW21 isolated from oil contaminated produced water sample.</title>
        <authorList>
            <person name="Nagkirti P."/>
            <person name="Shaikh A."/>
            <person name="Gowdaman V."/>
            <person name="Engineer A.E."/>
            <person name="Dagar S."/>
            <person name="Dhakephalkar P.K."/>
        </authorList>
    </citation>
    <scope>NUCLEOTIDE SEQUENCE [LARGE SCALE GENOMIC DNA]</scope>
    <source>
        <strain evidence="2 3">PW21</strain>
    </source>
</reference>
<proteinExistence type="predicted"/>
<protein>
    <recommendedName>
        <fullName evidence="1">Zinc finger CGNR domain-containing protein</fullName>
    </recommendedName>
</protein>
<dbReference type="Gene3D" id="1.10.3300.10">
    <property type="entry name" value="Jann2411-like domain"/>
    <property type="match status" value="1"/>
</dbReference>
<evidence type="ECO:0000313" key="3">
    <source>
        <dbReference type="Proteomes" id="UP000248783"/>
    </source>
</evidence>
<dbReference type="InterPro" id="IPR023286">
    <property type="entry name" value="ABATE_dom_sf"/>
</dbReference>
<name>A0A2W5WMK9_9MICO</name>
<dbReference type="Pfam" id="PF11706">
    <property type="entry name" value="zf-CGNR"/>
    <property type="match status" value="1"/>
</dbReference>
<sequence>MSGMERGMEIPAESPSVDAVRRCANPDCEKAVSPARGPRAKYCSRTCTNRAAARSHRSRARGRRAWAPPCPHSCERPGCDRLVDGERLRRRAKFCSSECERMAHSRPAPVHACARVGCGVAVPVERARHGGRYCSDQCARLARRERSTAHSKRSRALARQRSAARRDRALASRLEALSADATARIKQLEAGTAAIAREKAELEEIALGHEAAARDLAGWLWQLACAYGDQIVAHERVRMILTHYLPEIRGHGA</sequence>
<gene>
    <name evidence="2" type="ORF">DNL40_12240</name>
</gene>
<comment type="caution">
    <text evidence="2">The sequence shown here is derived from an EMBL/GenBank/DDBJ whole genome shotgun (WGS) entry which is preliminary data.</text>
</comment>
<dbReference type="SUPFAM" id="SSF160904">
    <property type="entry name" value="Jann2411-like"/>
    <property type="match status" value="1"/>
</dbReference>
<dbReference type="Proteomes" id="UP000248783">
    <property type="component" value="Unassembled WGS sequence"/>
</dbReference>
<organism evidence="2 3">
    <name type="scientific">Xylanimonas oleitrophica</name>
    <dbReference type="NCBI Taxonomy" id="2607479"/>
    <lineage>
        <taxon>Bacteria</taxon>
        <taxon>Bacillati</taxon>
        <taxon>Actinomycetota</taxon>
        <taxon>Actinomycetes</taxon>
        <taxon>Micrococcales</taxon>
        <taxon>Promicromonosporaceae</taxon>
        <taxon>Xylanimonas</taxon>
    </lineage>
</organism>
<dbReference type="EMBL" id="QKWH01000010">
    <property type="protein sequence ID" value="PZR52430.1"/>
    <property type="molecule type" value="Genomic_DNA"/>
</dbReference>
<evidence type="ECO:0000313" key="2">
    <source>
        <dbReference type="EMBL" id="PZR52430.1"/>
    </source>
</evidence>